<dbReference type="InterPro" id="IPR002048">
    <property type="entry name" value="EF_hand_dom"/>
</dbReference>
<dbReference type="PANTHER" id="PTHR23050">
    <property type="entry name" value="CALCIUM BINDING PROTEIN"/>
    <property type="match status" value="1"/>
</dbReference>
<evidence type="ECO:0000259" key="3">
    <source>
        <dbReference type="PROSITE" id="PS50222"/>
    </source>
</evidence>
<evidence type="ECO:0000313" key="5">
    <source>
        <dbReference type="Proteomes" id="UP000699462"/>
    </source>
</evidence>
<dbReference type="SMART" id="SM00054">
    <property type="entry name" value="EFh"/>
    <property type="match status" value="2"/>
</dbReference>
<gene>
    <name evidence="4" type="ORF">P879_03624</name>
</gene>
<dbReference type="GO" id="GO:0005509">
    <property type="term" value="F:calcium ion binding"/>
    <property type="evidence" value="ECO:0007669"/>
    <property type="project" value="InterPro"/>
</dbReference>
<dbReference type="InterPro" id="IPR050145">
    <property type="entry name" value="Centrin_CML-like"/>
</dbReference>
<dbReference type="Proteomes" id="UP000699462">
    <property type="component" value="Unassembled WGS sequence"/>
</dbReference>
<proteinExistence type="predicted"/>
<dbReference type="PROSITE" id="PS00018">
    <property type="entry name" value="EF_HAND_1"/>
    <property type="match status" value="2"/>
</dbReference>
<dbReference type="PROSITE" id="PS50222">
    <property type="entry name" value="EF_HAND_2"/>
    <property type="match status" value="2"/>
</dbReference>
<name>A0A8T0DGF7_9TREM</name>
<keyword evidence="2" id="KW-0106">Calcium</keyword>
<dbReference type="SUPFAM" id="SSF47473">
    <property type="entry name" value="EF-hand"/>
    <property type="match status" value="1"/>
</dbReference>
<accession>A0A8T0DGF7</accession>
<sequence length="87" mass="10336">MIWFINDDQHEEHVPVIEMDEKEVESLFHIIDRDGNGKITRSELTAFFRRSNQKLGAKEIKEYIKQFDVNNDGKITLEELKAVFLKR</sequence>
<dbReference type="Gene3D" id="1.10.238.10">
    <property type="entry name" value="EF-hand"/>
    <property type="match status" value="1"/>
</dbReference>
<evidence type="ECO:0000256" key="1">
    <source>
        <dbReference type="ARBA" id="ARBA00022737"/>
    </source>
</evidence>
<dbReference type="OrthoDB" id="26525at2759"/>
<protein>
    <recommendedName>
        <fullName evidence="3">EF-hand domain-containing protein</fullName>
    </recommendedName>
</protein>
<feature type="domain" description="EF-hand" evidence="3">
    <location>
        <begin position="55"/>
        <end position="87"/>
    </location>
</feature>
<feature type="domain" description="EF-hand" evidence="3">
    <location>
        <begin position="19"/>
        <end position="54"/>
    </location>
</feature>
<dbReference type="InterPro" id="IPR011992">
    <property type="entry name" value="EF-hand-dom_pair"/>
</dbReference>
<evidence type="ECO:0000313" key="4">
    <source>
        <dbReference type="EMBL" id="KAF8566740.1"/>
    </source>
</evidence>
<dbReference type="Pfam" id="PF13499">
    <property type="entry name" value="EF-hand_7"/>
    <property type="match status" value="1"/>
</dbReference>
<comment type="caution">
    <text evidence="4">The sequence shown here is derived from an EMBL/GenBank/DDBJ whole genome shotgun (WGS) entry which is preliminary data.</text>
</comment>
<keyword evidence="1" id="KW-0677">Repeat</keyword>
<reference evidence="4 5" key="1">
    <citation type="submission" date="2019-07" db="EMBL/GenBank/DDBJ databases">
        <title>Annotation for the trematode Paragonimus westermani.</title>
        <authorList>
            <person name="Choi Y.-J."/>
        </authorList>
    </citation>
    <scope>NUCLEOTIDE SEQUENCE [LARGE SCALE GENOMIC DNA]</scope>
    <source>
        <strain evidence="4">180907_Pwestermani</strain>
    </source>
</reference>
<dbReference type="CDD" id="cd00051">
    <property type="entry name" value="EFh"/>
    <property type="match status" value="1"/>
</dbReference>
<dbReference type="EMBL" id="JTDF01004694">
    <property type="protein sequence ID" value="KAF8566740.1"/>
    <property type="molecule type" value="Genomic_DNA"/>
</dbReference>
<dbReference type="AlphaFoldDB" id="A0A8T0DGF7"/>
<keyword evidence="5" id="KW-1185">Reference proteome</keyword>
<organism evidence="4 5">
    <name type="scientific">Paragonimus westermani</name>
    <dbReference type="NCBI Taxonomy" id="34504"/>
    <lineage>
        <taxon>Eukaryota</taxon>
        <taxon>Metazoa</taxon>
        <taxon>Spiralia</taxon>
        <taxon>Lophotrochozoa</taxon>
        <taxon>Platyhelminthes</taxon>
        <taxon>Trematoda</taxon>
        <taxon>Digenea</taxon>
        <taxon>Plagiorchiida</taxon>
        <taxon>Troglotremata</taxon>
        <taxon>Troglotrematidae</taxon>
        <taxon>Paragonimus</taxon>
    </lineage>
</organism>
<evidence type="ECO:0000256" key="2">
    <source>
        <dbReference type="ARBA" id="ARBA00022837"/>
    </source>
</evidence>
<dbReference type="InterPro" id="IPR018247">
    <property type="entry name" value="EF_Hand_1_Ca_BS"/>
</dbReference>